<dbReference type="GeneID" id="102800765"/>
<evidence type="ECO:0000259" key="5">
    <source>
        <dbReference type="SMART" id="SM00737"/>
    </source>
</evidence>
<protein>
    <submittedName>
        <fullName evidence="7">Epididymal secretory protein E1-like</fullName>
    </submittedName>
</protein>
<keyword evidence="4" id="KW-0732">Signal</keyword>
<keyword evidence="6" id="KW-1185">Reference proteome</keyword>
<dbReference type="Pfam" id="PF02221">
    <property type="entry name" value="E1_DerP2_DerF2"/>
    <property type="match status" value="1"/>
</dbReference>
<keyword evidence="3" id="KW-0964">Secreted</keyword>
<dbReference type="SMART" id="SM00737">
    <property type="entry name" value="ML"/>
    <property type="match status" value="1"/>
</dbReference>
<evidence type="ECO:0000313" key="6">
    <source>
        <dbReference type="Proteomes" id="UP000694865"/>
    </source>
</evidence>
<dbReference type="SUPFAM" id="SSF81296">
    <property type="entry name" value="E set domains"/>
    <property type="match status" value="1"/>
</dbReference>
<feature type="domain" description="MD-2-related lipid-recognition" evidence="5">
    <location>
        <begin position="24"/>
        <end position="125"/>
    </location>
</feature>
<proteinExistence type="inferred from homology"/>
<sequence length="125" mass="12818">MSQISIGVRVLVLVAMTGAKSVTFKDCATSPGKGAIKSVDIRPCTAEPCKLKRGTDITMVVIFVAGGNATKATSVVHGIIGGVPIPFPLPHPDACTGASPLPCPLSAGTQYTYTSTLSILQSYPT</sequence>
<evidence type="ECO:0000256" key="1">
    <source>
        <dbReference type="ARBA" id="ARBA00004613"/>
    </source>
</evidence>
<feature type="signal peptide" evidence="4">
    <location>
        <begin position="1"/>
        <end position="19"/>
    </location>
</feature>
<dbReference type="PANTHER" id="PTHR11306:SF68">
    <property type="entry name" value="NPC INTRACELLULAR CHOLESTEROL TRANSPORTER 2"/>
    <property type="match status" value="1"/>
</dbReference>
<dbReference type="InterPro" id="IPR014756">
    <property type="entry name" value="Ig_E-set"/>
</dbReference>
<organism evidence="6 7">
    <name type="scientific">Saccoglossus kowalevskii</name>
    <name type="common">Acorn worm</name>
    <dbReference type="NCBI Taxonomy" id="10224"/>
    <lineage>
        <taxon>Eukaryota</taxon>
        <taxon>Metazoa</taxon>
        <taxon>Hemichordata</taxon>
        <taxon>Enteropneusta</taxon>
        <taxon>Harrimaniidae</taxon>
        <taxon>Saccoglossus</taxon>
    </lineage>
</organism>
<dbReference type="RefSeq" id="XP_006814644.1">
    <property type="nucleotide sequence ID" value="XM_006814581.1"/>
</dbReference>
<dbReference type="InterPro" id="IPR039670">
    <property type="entry name" value="NPC2-like"/>
</dbReference>
<name>A0ABM0M3Q3_SACKO</name>
<evidence type="ECO:0000256" key="3">
    <source>
        <dbReference type="ARBA" id="ARBA00022525"/>
    </source>
</evidence>
<dbReference type="Proteomes" id="UP000694865">
    <property type="component" value="Unplaced"/>
</dbReference>
<dbReference type="Gene3D" id="2.60.40.770">
    <property type="match status" value="1"/>
</dbReference>
<evidence type="ECO:0000313" key="7">
    <source>
        <dbReference type="RefSeq" id="XP_006814644.1"/>
    </source>
</evidence>
<reference evidence="7" key="1">
    <citation type="submission" date="2025-08" db="UniProtKB">
        <authorList>
            <consortium name="RefSeq"/>
        </authorList>
    </citation>
    <scope>IDENTIFICATION</scope>
    <source>
        <tissue evidence="7">Testes</tissue>
    </source>
</reference>
<feature type="chain" id="PRO_5046452699" evidence="4">
    <location>
        <begin position="20"/>
        <end position="125"/>
    </location>
</feature>
<evidence type="ECO:0000256" key="4">
    <source>
        <dbReference type="SAM" id="SignalP"/>
    </source>
</evidence>
<comment type="subcellular location">
    <subcellularLocation>
        <location evidence="1">Secreted</location>
    </subcellularLocation>
</comment>
<comment type="similarity">
    <text evidence="2">Belongs to the NPC2 family.</text>
</comment>
<accession>A0ABM0M3Q3</accession>
<feature type="non-terminal residue" evidence="7">
    <location>
        <position position="125"/>
    </location>
</feature>
<gene>
    <name evidence="7" type="primary">LOC102800765</name>
</gene>
<dbReference type="InterPro" id="IPR003172">
    <property type="entry name" value="ML_dom"/>
</dbReference>
<evidence type="ECO:0000256" key="2">
    <source>
        <dbReference type="ARBA" id="ARBA00006370"/>
    </source>
</evidence>
<dbReference type="PANTHER" id="PTHR11306">
    <property type="entry name" value="NIEMANN PICK TYPE C2 PROTEIN NPC2-RELATED"/>
    <property type="match status" value="1"/>
</dbReference>